<reference evidence="2 3" key="1">
    <citation type="submission" date="2019-01" db="EMBL/GenBank/DDBJ databases">
        <title>Draft genome sequence of Psathyrella aberdarensis IHI B618.</title>
        <authorList>
            <person name="Buettner E."/>
            <person name="Kellner H."/>
        </authorList>
    </citation>
    <scope>NUCLEOTIDE SEQUENCE [LARGE SCALE GENOMIC DNA]</scope>
    <source>
        <strain evidence="2 3">IHI B618</strain>
    </source>
</reference>
<evidence type="ECO:0000313" key="3">
    <source>
        <dbReference type="Proteomes" id="UP000290288"/>
    </source>
</evidence>
<feature type="compositionally biased region" description="Polar residues" evidence="1">
    <location>
        <begin position="49"/>
        <end position="65"/>
    </location>
</feature>
<dbReference type="EMBL" id="SDEE01000640">
    <property type="protein sequence ID" value="RXW14822.1"/>
    <property type="molecule type" value="Genomic_DNA"/>
</dbReference>
<dbReference type="AlphaFoldDB" id="A0A4Q2D7G9"/>
<accession>A0A4Q2D7G9</accession>
<dbReference type="OrthoDB" id="3269273at2759"/>
<protein>
    <submittedName>
        <fullName evidence="2">Uncharacterized protein</fullName>
    </submittedName>
</protein>
<dbReference type="STRING" id="2316362.A0A4Q2D7G9"/>
<evidence type="ECO:0000313" key="2">
    <source>
        <dbReference type="EMBL" id="RXW14822.1"/>
    </source>
</evidence>
<keyword evidence="3" id="KW-1185">Reference proteome</keyword>
<organism evidence="2 3">
    <name type="scientific">Candolleomyces aberdarensis</name>
    <dbReference type="NCBI Taxonomy" id="2316362"/>
    <lineage>
        <taxon>Eukaryota</taxon>
        <taxon>Fungi</taxon>
        <taxon>Dikarya</taxon>
        <taxon>Basidiomycota</taxon>
        <taxon>Agaricomycotina</taxon>
        <taxon>Agaricomycetes</taxon>
        <taxon>Agaricomycetidae</taxon>
        <taxon>Agaricales</taxon>
        <taxon>Agaricineae</taxon>
        <taxon>Psathyrellaceae</taxon>
        <taxon>Candolleomyces</taxon>
    </lineage>
</organism>
<feature type="region of interest" description="Disordered" evidence="1">
    <location>
        <begin position="27"/>
        <end position="113"/>
    </location>
</feature>
<evidence type="ECO:0000256" key="1">
    <source>
        <dbReference type="SAM" id="MobiDB-lite"/>
    </source>
</evidence>
<feature type="region of interest" description="Disordered" evidence="1">
    <location>
        <begin position="1"/>
        <end position="20"/>
    </location>
</feature>
<name>A0A4Q2D7G9_9AGAR</name>
<sequence length="503" mass="54659">MFQPGNALHTQRASNFPIPASPAVSSLVPLGQGRGSFPASPLGYEHPRPSSTPIQAHSRSQSGLRSSPAPHLLGSDGWDTTDHRYPASHRSDNGVAGLTPGSNPLPDSSFSSSESFFFSDDPITTSTLPPVPNAAREPPSVISEDLYNRVASEYALSAASQSRLHNFAKLMSKANTPKGHAIPSFIQLAATLCTHDLLVPQVTQLPAVEEMNRLYQKMDNLLSLQSTNASLSASQKENIRALVGSRMFDKTFYNFSTLNEVVMEVLQKKSDHYGLQDAFESAAATKNLRSKLGTITSSVINNFREEICHSIGDKALPLARFAYQCAKKYVAGGYTKLEKGHILKLALLRRFLMDHSEVGIQEGGARGKKRKIVVNTEDSQLSTATESDTMVPGMQDQQGAPAGKIVSFANELLDDLPLPPSMTFVNLWEWFLSRNKIMIGAFGSAGWKSYMDWVVNEDLRLFPLPDGEVVPGVSHPGIAPEILHAAYSGIAPEILHATYSVRG</sequence>
<comment type="caution">
    <text evidence="2">The sequence shown here is derived from an EMBL/GenBank/DDBJ whole genome shotgun (WGS) entry which is preliminary data.</text>
</comment>
<dbReference type="Proteomes" id="UP000290288">
    <property type="component" value="Unassembled WGS sequence"/>
</dbReference>
<proteinExistence type="predicted"/>
<gene>
    <name evidence="2" type="ORF">EST38_g11031</name>
</gene>
<feature type="compositionally biased region" description="Basic and acidic residues" evidence="1">
    <location>
        <begin position="80"/>
        <end position="92"/>
    </location>
</feature>